<reference evidence="1 2" key="1">
    <citation type="journal article" date="2013" name="Proc. Natl. Acad. Sci. U.S.A.">
        <title>Twelve previously unknown phage genera are ubiquitous in global oceans.</title>
        <authorList>
            <person name="Holmfeldt K."/>
            <person name="Solonenko N."/>
            <person name="Shah M."/>
            <person name="Corrier K."/>
            <person name="Riemann L."/>
            <person name="Verberkmoes N.C."/>
            <person name="Sullivan M.B."/>
        </authorList>
    </citation>
    <scope>NUCLEOTIDE SEQUENCE [LARGE SCALE GENOMIC DNA]</scope>
    <source>
        <strain evidence="1">Phi10:1</strain>
    </source>
</reference>
<dbReference type="RefSeq" id="YP_008241971.1">
    <property type="nucleotide sequence ID" value="NC_021802.1"/>
</dbReference>
<keyword evidence="2" id="KW-1185">Reference proteome</keyword>
<accession>S0A2E9</accession>
<dbReference type="KEGG" id="vg:16797004"/>
<dbReference type="GeneID" id="16797004"/>
<organism evidence="1 2">
    <name type="scientific">Cellulophaga phage phi10:1</name>
    <dbReference type="NCBI Taxonomy" id="1327981"/>
    <lineage>
        <taxon>Viruses</taxon>
        <taxon>Duplodnaviria</taxon>
        <taxon>Heunggongvirae</taxon>
        <taxon>Uroviricota</taxon>
        <taxon>Caudoviricetes</taxon>
        <taxon>Assiduviridae</taxon>
        <taxon>Cebadecemvirus</taxon>
        <taxon>Cebadecemvirus phi10una</taxon>
    </lineage>
</organism>
<name>S0A2E9_9CAUD</name>
<evidence type="ECO:0000313" key="1">
    <source>
        <dbReference type="EMBL" id="AGO48393.1"/>
    </source>
</evidence>
<gene>
    <name evidence="1" type="ORF">Phi10:1_gp052</name>
</gene>
<dbReference type="Proteomes" id="UP000014711">
    <property type="component" value="Segment"/>
</dbReference>
<protein>
    <submittedName>
        <fullName evidence="1">Uncharacterized protein</fullName>
    </submittedName>
</protein>
<proteinExistence type="predicted"/>
<evidence type="ECO:0000313" key="2">
    <source>
        <dbReference type="Proteomes" id="UP000014711"/>
    </source>
</evidence>
<sequence length="102" mass="11984">MELTGKCKEEFEKWFLLNNGHISLSDRFYNEFIELPISFKFGVFQQYFDSVKIGVESCASIYFKGFYSLVNGDESYIFNTRPEALEEAIEKANELRNKQLNK</sequence>
<reference evidence="2" key="2">
    <citation type="submission" date="2013-03" db="EMBL/GenBank/DDBJ databases">
        <title>The Cellulophaga phages: a novel, diverse, and globally ubiquitous model system.</title>
        <authorList>
            <person name="Holmfeldt K."/>
            <person name="Solonenko N."/>
            <person name="Shah M."/>
            <person name="Corrier K."/>
            <person name="Riemann L."/>
            <person name="VerBerkmoes N.C."/>
            <person name="Sullivan M.B."/>
        </authorList>
    </citation>
    <scope>NUCLEOTIDE SEQUENCE [LARGE SCALE GENOMIC DNA]</scope>
</reference>
<dbReference type="EMBL" id="KC821618">
    <property type="protein sequence ID" value="AGO48393.1"/>
    <property type="molecule type" value="Genomic_DNA"/>
</dbReference>
<dbReference type="OrthoDB" id="40697at10239"/>